<evidence type="ECO:0008006" key="2">
    <source>
        <dbReference type="Google" id="ProtNLM"/>
    </source>
</evidence>
<dbReference type="Pfam" id="PF06739">
    <property type="entry name" value="SBBP"/>
    <property type="match status" value="1"/>
</dbReference>
<accession>A0A7C4CC02</accession>
<dbReference type="PANTHER" id="PTHR35580:SF1">
    <property type="entry name" value="PHYTASE-LIKE DOMAIN-CONTAINING PROTEIN"/>
    <property type="match status" value="1"/>
</dbReference>
<evidence type="ECO:0000313" key="1">
    <source>
        <dbReference type="EMBL" id="HGK28673.1"/>
    </source>
</evidence>
<dbReference type="AlphaFoldDB" id="A0A7C4CC02"/>
<dbReference type="EMBL" id="DSUT01000145">
    <property type="protein sequence ID" value="HGK28673.1"/>
    <property type="molecule type" value="Genomic_DNA"/>
</dbReference>
<dbReference type="SUPFAM" id="SSF101898">
    <property type="entry name" value="NHL repeat"/>
    <property type="match status" value="1"/>
</dbReference>
<comment type="caution">
    <text evidence="1">The sequence shown here is derived from an EMBL/GenBank/DDBJ whole genome shotgun (WGS) entry which is preliminary data.</text>
</comment>
<dbReference type="PANTHER" id="PTHR35580">
    <property type="entry name" value="CELL SURFACE GLYCOPROTEIN (S-LAYER PROTEIN)-LIKE PROTEIN"/>
    <property type="match status" value="1"/>
</dbReference>
<reference evidence="1" key="1">
    <citation type="journal article" date="2020" name="mSystems">
        <title>Genome- and Community-Level Interaction Insights into Carbon Utilization and Element Cycling Functions of Hydrothermarchaeota in Hydrothermal Sediment.</title>
        <authorList>
            <person name="Zhou Z."/>
            <person name="Liu Y."/>
            <person name="Xu W."/>
            <person name="Pan J."/>
            <person name="Luo Z.H."/>
            <person name="Li M."/>
        </authorList>
    </citation>
    <scope>NUCLEOTIDE SEQUENCE [LARGE SCALE GENOMIC DNA]</scope>
    <source>
        <strain evidence="1">SpSt-488</strain>
    </source>
</reference>
<sequence length="535" mass="57333">MRGSRFVKVAVVWSVVLGSMLLAGVSRAEPVWVRTYNGPDSSYDEVHAIGTDDSGCVIVSGYSSLSGSDNEFVTIKYRPDGSTAWLRHFNPGAGLDGATALAVDLTGSVVATGYRGDPTSQYGDWATIKYSSAGESLWAAIRGDGDEDRAFCVGVDSAGNSYVAGQTGWNNDLDFEVVKYDASGDEDWVFIYDGGYDDGAEAVCVDRQGYTYATGWTESGGGLDDLITWKLGLGGESLWANVYDGPAGEYDKGLAIAVDPSGNIIVAGTSQDTANRENYIVIKYSPGGETLWTRRFTGPNFMPDRVSGMAVDAAGNIYVTGTTHLDPAHYNYATVKFSPGGVQRWVAYYQGPRYFDKACGLALDADANVYVAGSSLNDSLQWDVVTIKYDSAGRQLWLERFNLPSTFDEAYVLAVSRQGNVFVGGRTEIENHGIDYLTLAYGTAGAVAETPNDIRGTMNVRATVVRGVLSLPAKGEGRMACSELLDISGRKVLGLHPGANDVSRLRPGVYFVRSGLSAVGREPSAVSCHRIVIQR</sequence>
<proteinExistence type="predicted"/>
<dbReference type="InterPro" id="IPR052918">
    <property type="entry name" value="Motility_Chemotaxis_Reg"/>
</dbReference>
<dbReference type="InterPro" id="IPR010620">
    <property type="entry name" value="SBBP_repeat"/>
</dbReference>
<dbReference type="InterPro" id="IPR011042">
    <property type="entry name" value="6-blade_b-propeller_TolB-like"/>
</dbReference>
<organism evidence="1">
    <name type="scientific">candidate division WOR-3 bacterium</name>
    <dbReference type="NCBI Taxonomy" id="2052148"/>
    <lineage>
        <taxon>Bacteria</taxon>
        <taxon>Bacteria division WOR-3</taxon>
    </lineage>
</organism>
<name>A0A7C4CC02_UNCW3</name>
<gene>
    <name evidence="1" type="ORF">ENS41_06925</name>
</gene>
<dbReference type="Gene3D" id="2.120.10.30">
    <property type="entry name" value="TolB, C-terminal domain"/>
    <property type="match status" value="1"/>
</dbReference>
<protein>
    <recommendedName>
        <fullName evidence="2">Bulb-type lectin domain-containing protein</fullName>
    </recommendedName>
</protein>